<dbReference type="Gene3D" id="3.40.50.150">
    <property type="entry name" value="Vaccinia Virus protein VP39"/>
    <property type="match status" value="1"/>
</dbReference>
<dbReference type="SUPFAM" id="SSF53335">
    <property type="entry name" value="S-adenosyl-L-methionine-dependent methyltransferases"/>
    <property type="match status" value="1"/>
</dbReference>
<dbReference type="AlphaFoldDB" id="A0A8J7LXI7"/>
<accession>A0A8J7LXI7</accession>
<gene>
    <name evidence="2" type="ORF">JFN93_00465</name>
</gene>
<dbReference type="EMBL" id="JAEMHM010000001">
    <property type="protein sequence ID" value="MBJ6723166.1"/>
    <property type="molecule type" value="Genomic_DNA"/>
</dbReference>
<dbReference type="GO" id="GO:0032259">
    <property type="term" value="P:methylation"/>
    <property type="evidence" value="ECO:0007669"/>
    <property type="project" value="UniProtKB-KW"/>
</dbReference>
<dbReference type="RefSeq" id="WP_199382013.1">
    <property type="nucleotide sequence ID" value="NZ_JAEMHM010000001.1"/>
</dbReference>
<dbReference type="InterPro" id="IPR052514">
    <property type="entry name" value="SAM-dependent_MTase"/>
</dbReference>
<dbReference type="Pfam" id="PF05050">
    <property type="entry name" value="Methyltransf_21"/>
    <property type="match status" value="1"/>
</dbReference>
<evidence type="ECO:0000313" key="3">
    <source>
        <dbReference type="Proteomes" id="UP000636888"/>
    </source>
</evidence>
<evidence type="ECO:0000313" key="2">
    <source>
        <dbReference type="EMBL" id="MBJ6723166.1"/>
    </source>
</evidence>
<keyword evidence="2" id="KW-0808">Transferase</keyword>
<protein>
    <submittedName>
        <fullName evidence="2">FkbM family methyltransferase</fullName>
    </submittedName>
</protein>
<dbReference type="NCBIfam" id="TIGR01444">
    <property type="entry name" value="fkbM_fam"/>
    <property type="match status" value="1"/>
</dbReference>
<comment type="caution">
    <text evidence="2">The sequence shown here is derived from an EMBL/GenBank/DDBJ whole genome shotgun (WGS) entry which is preliminary data.</text>
</comment>
<keyword evidence="2" id="KW-0489">Methyltransferase</keyword>
<reference evidence="2" key="1">
    <citation type="submission" date="2020-12" db="EMBL/GenBank/DDBJ databases">
        <title>Geomonas sp. Red875, isolated from river sediment.</title>
        <authorList>
            <person name="Xu Z."/>
            <person name="Zhang Z."/>
            <person name="Masuda Y."/>
            <person name="Itoh H."/>
            <person name="Senoo K."/>
        </authorList>
    </citation>
    <scope>NUCLEOTIDE SEQUENCE</scope>
    <source>
        <strain evidence="2">Red875</strain>
    </source>
</reference>
<name>A0A8J7LXI7_9BACT</name>
<feature type="domain" description="Methyltransferase FkbM" evidence="1">
    <location>
        <begin position="103"/>
        <end position="250"/>
    </location>
</feature>
<sequence>MEKIRRLAQLYVKTSSPLYLACASFLDFLAVALRYGVNRYLVLLRLQQGSPEAESAVPMSFDNLRHQIYLRPGTDDVKTVINNIVREEWGKFSPGAEPKWMIDAGAYIGDTSAYFLSRFADLTVVALEPDSTTFKMTSKNLAPYGNRVMLRNCGLFSYDGTVRFKSGETAAAIDDDGQESIPVTTIPTLVACYGIDRIDILKIDIEGAEESVFAEHPEGWLALVDWLIIEFHSISGQQFISRVLQEHGFVLRQYRSVWYCHRAGV</sequence>
<dbReference type="InterPro" id="IPR006342">
    <property type="entry name" value="FkbM_mtfrase"/>
</dbReference>
<proteinExistence type="predicted"/>
<dbReference type="PANTHER" id="PTHR34203:SF15">
    <property type="entry name" value="SLL1173 PROTEIN"/>
    <property type="match status" value="1"/>
</dbReference>
<dbReference type="InterPro" id="IPR029063">
    <property type="entry name" value="SAM-dependent_MTases_sf"/>
</dbReference>
<keyword evidence="3" id="KW-1185">Reference proteome</keyword>
<organism evidence="2 3">
    <name type="scientific">Geomesophilobacter sediminis</name>
    <dbReference type="NCBI Taxonomy" id="2798584"/>
    <lineage>
        <taxon>Bacteria</taxon>
        <taxon>Pseudomonadati</taxon>
        <taxon>Thermodesulfobacteriota</taxon>
        <taxon>Desulfuromonadia</taxon>
        <taxon>Geobacterales</taxon>
        <taxon>Geobacteraceae</taxon>
        <taxon>Geomesophilobacter</taxon>
    </lineage>
</organism>
<dbReference type="PANTHER" id="PTHR34203">
    <property type="entry name" value="METHYLTRANSFERASE, FKBM FAMILY PROTEIN"/>
    <property type="match status" value="1"/>
</dbReference>
<dbReference type="GO" id="GO:0008168">
    <property type="term" value="F:methyltransferase activity"/>
    <property type="evidence" value="ECO:0007669"/>
    <property type="project" value="UniProtKB-KW"/>
</dbReference>
<evidence type="ECO:0000259" key="1">
    <source>
        <dbReference type="Pfam" id="PF05050"/>
    </source>
</evidence>
<dbReference type="Proteomes" id="UP000636888">
    <property type="component" value="Unassembled WGS sequence"/>
</dbReference>